<dbReference type="AlphaFoldDB" id="A0A5C1ABY8"/>
<evidence type="ECO:0000313" key="2">
    <source>
        <dbReference type="Proteomes" id="UP000324974"/>
    </source>
</evidence>
<gene>
    <name evidence="1" type="ORF">PX52LOC_02628</name>
</gene>
<keyword evidence="2" id="KW-1185">Reference proteome</keyword>
<organism evidence="1 2">
    <name type="scientific">Limnoglobus roseus</name>
    <dbReference type="NCBI Taxonomy" id="2598579"/>
    <lineage>
        <taxon>Bacteria</taxon>
        <taxon>Pseudomonadati</taxon>
        <taxon>Planctomycetota</taxon>
        <taxon>Planctomycetia</taxon>
        <taxon>Gemmatales</taxon>
        <taxon>Gemmataceae</taxon>
        <taxon>Limnoglobus</taxon>
    </lineage>
</organism>
<dbReference type="KEGG" id="lrs:PX52LOC_02628"/>
<evidence type="ECO:0000313" key="1">
    <source>
        <dbReference type="EMBL" id="QEL15693.1"/>
    </source>
</evidence>
<name>A0A5C1ABY8_9BACT</name>
<dbReference type="RefSeq" id="WP_246173716.1">
    <property type="nucleotide sequence ID" value="NZ_CP042425.1"/>
</dbReference>
<dbReference type="Proteomes" id="UP000324974">
    <property type="component" value="Chromosome"/>
</dbReference>
<proteinExistence type="predicted"/>
<reference evidence="2" key="1">
    <citation type="submission" date="2019-08" db="EMBL/GenBank/DDBJ databases">
        <title>Limnoglobus roseus gen. nov., sp. nov., a novel freshwater planctomycete with a giant genome from the family Gemmataceae.</title>
        <authorList>
            <person name="Kulichevskaya I.S."/>
            <person name="Naumoff D.G."/>
            <person name="Miroshnikov K."/>
            <person name="Ivanova A."/>
            <person name="Philippov D.A."/>
            <person name="Hakobyan A."/>
            <person name="Rijpstra I.C."/>
            <person name="Sinninghe Damste J.S."/>
            <person name="Liesack W."/>
            <person name="Dedysh S.N."/>
        </authorList>
    </citation>
    <scope>NUCLEOTIDE SEQUENCE [LARGE SCALE GENOMIC DNA]</scope>
    <source>
        <strain evidence="2">PX52</strain>
    </source>
</reference>
<sequence>MTETEWQVCADPTYMMRYLRKYQPSERKSRLFAIVCCHRIEHRFPPDDRCRSALDTCERYVEGLTGSDELAAAYHAADQAFTEFDDQNGWETSASAVSSACSAKDIAVFAESAAREAALLVWPRIQRQLEYRWQSQVLRCLFGNPFHASTIESSWLTSTAIALAEGIYADKAFDRLPILADALQDTGCENADILTHLRGDGPHVRGCWALDLVLGKE</sequence>
<dbReference type="EMBL" id="CP042425">
    <property type="protein sequence ID" value="QEL15693.1"/>
    <property type="molecule type" value="Genomic_DNA"/>
</dbReference>
<accession>A0A5C1ABY8</accession>
<protein>
    <submittedName>
        <fullName evidence="1">SMI1/KNR4 family protein</fullName>
    </submittedName>
</protein>